<keyword evidence="3" id="KW-1185">Reference proteome</keyword>
<dbReference type="EMBL" id="CP095072">
    <property type="protein sequence ID" value="UOQ49025.1"/>
    <property type="molecule type" value="Genomic_DNA"/>
</dbReference>
<evidence type="ECO:0000256" key="1">
    <source>
        <dbReference type="SAM" id="Phobius"/>
    </source>
</evidence>
<gene>
    <name evidence="2" type="ORF">MUN88_02480</name>
</gene>
<keyword evidence="1" id="KW-1133">Transmembrane helix</keyword>
<protein>
    <recommendedName>
        <fullName evidence="4">DUF1294 domain-containing protein</fullName>
    </recommendedName>
</protein>
<evidence type="ECO:0000313" key="2">
    <source>
        <dbReference type="EMBL" id="UOQ49025.1"/>
    </source>
</evidence>
<keyword evidence="1" id="KW-0472">Membrane</keyword>
<dbReference type="Proteomes" id="UP000831782">
    <property type="component" value="Chromosome"/>
</dbReference>
<feature type="transmembrane region" description="Helical" evidence="1">
    <location>
        <begin position="29"/>
        <end position="46"/>
    </location>
</feature>
<name>A0ABY4EYI2_9BACI</name>
<evidence type="ECO:0000313" key="3">
    <source>
        <dbReference type="Proteomes" id="UP000831782"/>
    </source>
</evidence>
<keyword evidence="1" id="KW-0812">Transmembrane</keyword>
<reference evidence="2 3" key="1">
    <citation type="submission" date="2022-04" db="EMBL/GenBank/DDBJ databases">
        <title>Gracilibacillus sp. isolated from saltern.</title>
        <authorList>
            <person name="Won M."/>
            <person name="Lee C.-M."/>
            <person name="Woen H.-Y."/>
            <person name="Kwon S.-W."/>
        </authorList>
    </citation>
    <scope>NUCLEOTIDE SEQUENCE [LARGE SCALE GENOMIC DNA]</scope>
    <source>
        <strain evidence="2 3">SSWR10-1</strain>
    </source>
</reference>
<sequence>MFLHESEAENDLKQTLIQLKSGDKEWSERFGVIGAFIGLFTGWKLFERNTENTRVRSHYLLVFSAVFIVSIILMTIFNW</sequence>
<organism evidence="2 3">
    <name type="scientific">Gracilibacillus caseinilyticus</name>
    <dbReference type="NCBI Taxonomy" id="2932256"/>
    <lineage>
        <taxon>Bacteria</taxon>
        <taxon>Bacillati</taxon>
        <taxon>Bacillota</taxon>
        <taxon>Bacilli</taxon>
        <taxon>Bacillales</taxon>
        <taxon>Bacillaceae</taxon>
        <taxon>Gracilibacillus</taxon>
    </lineage>
</organism>
<proteinExistence type="predicted"/>
<evidence type="ECO:0008006" key="4">
    <source>
        <dbReference type="Google" id="ProtNLM"/>
    </source>
</evidence>
<feature type="transmembrane region" description="Helical" evidence="1">
    <location>
        <begin position="58"/>
        <end position="77"/>
    </location>
</feature>
<accession>A0ABY4EYI2</accession>
<dbReference type="RefSeq" id="WP_244720446.1">
    <property type="nucleotide sequence ID" value="NZ_CP095072.1"/>
</dbReference>